<proteinExistence type="predicted"/>
<dbReference type="EMBL" id="LKTS01000008">
    <property type="protein sequence ID" value="PKD20027.1"/>
    <property type="molecule type" value="Genomic_DNA"/>
</dbReference>
<accession>A0A2N0TZ53</accession>
<sequence length="91" mass="10298">MKNGKAVIEAHRLLKNSISIKPYFLLTESVFNANIGKFKGTCYYSGSQLCEVYGNLKKIGYAYFDHEEDKEAGTISSVDDYLENKSRLSFV</sequence>
<evidence type="ECO:0000313" key="2">
    <source>
        <dbReference type="Proteomes" id="UP000232673"/>
    </source>
</evidence>
<dbReference type="AlphaFoldDB" id="A0A2N0TZ53"/>
<gene>
    <name evidence="1" type="ORF">APR41_15255</name>
</gene>
<dbReference type="Proteomes" id="UP000232673">
    <property type="component" value="Unassembled WGS sequence"/>
</dbReference>
<organism evidence="1 2">
    <name type="scientific">Salegentibacter salinarum</name>
    <dbReference type="NCBI Taxonomy" id="447422"/>
    <lineage>
        <taxon>Bacteria</taxon>
        <taxon>Pseudomonadati</taxon>
        <taxon>Bacteroidota</taxon>
        <taxon>Flavobacteriia</taxon>
        <taxon>Flavobacteriales</taxon>
        <taxon>Flavobacteriaceae</taxon>
        <taxon>Salegentibacter</taxon>
    </lineage>
</organism>
<keyword evidence="2" id="KW-1185">Reference proteome</keyword>
<evidence type="ECO:0000313" key="1">
    <source>
        <dbReference type="EMBL" id="PKD20027.1"/>
    </source>
</evidence>
<protein>
    <submittedName>
        <fullName evidence="1">Uncharacterized protein</fullName>
    </submittedName>
</protein>
<reference evidence="1 2" key="1">
    <citation type="submission" date="2015-10" db="EMBL/GenBank/DDBJ databases">
        <title>Draft genome sequence of Salegentibacter salinarum KCTC 12975.</title>
        <authorList>
            <person name="Lin W."/>
            <person name="Zheng Q."/>
        </authorList>
    </citation>
    <scope>NUCLEOTIDE SEQUENCE [LARGE SCALE GENOMIC DNA]</scope>
    <source>
        <strain evidence="1 2">KCTC 12975</strain>
    </source>
</reference>
<dbReference type="RefSeq" id="WP_198550727.1">
    <property type="nucleotide sequence ID" value="NZ_FUZC01000032.1"/>
</dbReference>
<name>A0A2N0TZ53_9FLAO</name>
<comment type="caution">
    <text evidence="1">The sequence shown here is derived from an EMBL/GenBank/DDBJ whole genome shotgun (WGS) entry which is preliminary data.</text>
</comment>